<dbReference type="EMBL" id="KB206474">
    <property type="protein sequence ID" value="ELP91182.1"/>
    <property type="molecule type" value="Genomic_DNA"/>
</dbReference>
<name>A0A0A1U8L0_ENTIV</name>
<feature type="transmembrane region" description="Helical" evidence="1">
    <location>
        <begin position="59"/>
        <end position="83"/>
    </location>
</feature>
<proteinExistence type="predicted"/>
<reference evidence="2 3" key="1">
    <citation type="submission" date="2012-10" db="EMBL/GenBank/DDBJ databases">
        <authorList>
            <person name="Zafar N."/>
            <person name="Inman J."/>
            <person name="Hall N."/>
            <person name="Lorenzi H."/>
            <person name="Caler E."/>
        </authorList>
    </citation>
    <scope>NUCLEOTIDE SEQUENCE [LARGE SCALE GENOMIC DNA]</scope>
    <source>
        <strain evidence="2 3">IP1</strain>
    </source>
</reference>
<dbReference type="AlphaFoldDB" id="A0A0A1U8L0"/>
<accession>A0A0A1U8L0</accession>
<feature type="transmembrane region" description="Helical" evidence="1">
    <location>
        <begin position="90"/>
        <end position="115"/>
    </location>
</feature>
<dbReference type="VEuPathDB" id="AmoebaDB:EIN_150190"/>
<evidence type="ECO:0000256" key="1">
    <source>
        <dbReference type="SAM" id="Phobius"/>
    </source>
</evidence>
<keyword evidence="1" id="KW-0472">Membrane</keyword>
<dbReference type="RefSeq" id="XP_004257953.1">
    <property type="nucleotide sequence ID" value="XM_004257905.1"/>
</dbReference>
<keyword evidence="3" id="KW-1185">Reference proteome</keyword>
<dbReference type="GeneID" id="14890365"/>
<feature type="non-terminal residue" evidence="2">
    <location>
        <position position="158"/>
    </location>
</feature>
<organism evidence="2 3">
    <name type="scientific">Entamoeba invadens IP1</name>
    <dbReference type="NCBI Taxonomy" id="370355"/>
    <lineage>
        <taxon>Eukaryota</taxon>
        <taxon>Amoebozoa</taxon>
        <taxon>Evosea</taxon>
        <taxon>Archamoebae</taxon>
        <taxon>Mastigamoebida</taxon>
        <taxon>Entamoebidae</taxon>
        <taxon>Entamoeba</taxon>
    </lineage>
</organism>
<feature type="transmembrane region" description="Helical" evidence="1">
    <location>
        <begin position="12"/>
        <end position="39"/>
    </location>
</feature>
<keyword evidence="1" id="KW-0812">Transmembrane</keyword>
<evidence type="ECO:0000313" key="2">
    <source>
        <dbReference type="EMBL" id="ELP91182.1"/>
    </source>
</evidence>
<keyword evidence="1" id="KW-1133">Transmembrane helix</keyword>
<sequence>MTGCCANPCKAVVSILFIILSLVFVASFFTGIVVSIGTLKTFDDFVGIYRYEYRGVSGYSIAISFINMFLAIAFASAAIYLIVTKNIKKVLLGVLNGIIVFFFVLTVILFISIYLTKYDNFELEPEDYPKFETKVCDFYLTSFLYLINYNLIHKIIVA</sequence>
<gene>
    <name evidence="2" type="ORF">EIN_150190</name>
</gene>
<evidence type="ECO:0000313" key="3">
    <source>
        <dbReference type="Proteomes" id="UP000014680"/>
    </source>
</evidence>
<dbReference type="Proteomes" id="UP000014680">
    <property type="component" value="Unassembled WGS sequence"/>
</dbReference>
<dbReference type="KEGG" id="eiv:EIN_150190"/>
<protein>
    <submittedName>
        <fullName evidence="2">Uncharacterized protein</fullName>
    </submittedName>
</protein>